<dbReference type="InterPro" id="IPR004808">
    <property type="entry name" value="AP_endonuc_1"/>
</dbReference>
<proteinExistence type="inferred from homology"/>
<feature type="active site" evidence="5">
    <location>
        <position position="112"/>
    </location>
</feature>
<evidence type="ECO:0000256" key="7">
    <source>
        <dbReference type="PIRSR" id="PIRSR604808-3"/>
    </source>
</evidence>
<dbReference type="InterPro" id="IPR005135">
    <property type="entry name" value="Endo/exonuclease/phosphatase"/>
</dbReference>
<dbReference type="NCBIfam" id="TIGR00633">
    <property type="entry name" value="xth"/>
    <property type="match status" value="1"/>
</dbReference>
<keyword evidence="6" id="KW-0464">Manganese</keyword>
<evidence type="ECO:0000259" key="8">
    <source>
        <dbReference type="Pfam" id="PF03372"/>
    </source>
</evidence>
<evidence type="ECO:0000313" key="10">
    <source>
        <dbReference type="Proteomes" id="UP000018700"/>
    </source>
</evidence>
<comment type="similarity">
    <text evidence="1">Belongs to the DNA repair enzymes AP/ExoA family.</text>
</comment>
<keyword evidence="3" id="KW-0378">Hydrolase</keyword>
<dbReference type="Gene3D" id="3.60.10.10">
    <property type="entry name" value="Endonuclease/exonuclease/phosphatase"/>
    <property type="match status" value="1"/>
</dbReference>
<dbReference type="SUPFAM" id="SSF56219">
    <property type="entry name" value="DNase I-like"/>
    <property type="match status" value="1"/>
</dbReference>
<dbReference type="KEGG" id="efk:P856_627"/>
<dbReference type="CDD" id="cd09086">
    <property type="entry name" value="ExoIII-like_AP-endo"/>
    <property type="match status" value="1"/>
</dbReference>
<dbReference type="PROSITE" id="PS51435">
    <property type="entry name" value="AP_NUCLEASE_F1_4"/>
    <property type="match status" value="1"/>
</dbReference>
<dbReference type="Pfam" id="PF03372">
    <property type="entry name" value="Exo_endo_phos"/>
    <property type="match status" value="1"/>
</dbReference>
<dbReference type="NCBIfam" id="TIGR00195">
    <property type="entry name" value="exoDNase_III"/>
    <property type="match status" value="1"/>
</dbReference>
<sequence>MPKCGLKFVKFATWNVNSIRARISNVLSWLRAANPNVVMLQEIKVVDECFPRLKIQELGYQCIVHGQKGYNGVAILSNRGFGDVLPYLPGGKEEDARYLEATIDDVRVVNIYLPNGNPANSEKYIYKLSWMKRLKMRAKELLIDEMPVILGGDYNVIPTDDDVYDHNELQGNAVIKPEIRAAFREILWLGYTDAFRAKNPTKHRYSYWDYSGRAWQNNRGFLIDHLLLSPQAADRLEDAGIDTNPRGQKKASDHTPVWCTLADRSMTKIMP</sequence>
<evidence type="ECO:0000256" key="4">
    <source>
        <dbReference type="ARBA" id="ARBA00022842"/>
    </source>
</evidence>
<feature type="site" description="Interaction with DNA substrate" evidence="7">
    <location>
        <position position="254"/>
    </location>
</feature>
<dbReference type="PANTHER" id="PTHR43250">
    <property type="entry name" value="EXODEOXYRIBONUCLEASE III"/>
    <property type="match status" value="1"/>
</dbReference>
<feature type="binding site" evidence="6">
    <location>
        <position position="254"/>
    </location>
    <ligand>
        <name>Mg(2+)</name>
        <dbReference type="ChEBI" id="CHEBI:18420"/>
        <label>1</label>
    </ligand>
</feature>
<dbReference type="PANTHER" id="PTHR43250:SF2">
    <property type="entry name" value="EXODEOXYRIBONUCLEASE III"/>
    <property type="match status" value="1"/>
</dbReference>
<dbReference type="GO" id="GO:0008311">
    <property type="term" value="F:double-stranded DNA 3'-5' DNA exonuclease activity"/>
    <property type="evidence" value="ECO:0007669"/>
    <property type="project" value="InterPro"/>
</dbReference>
<feature type="binding site" evidence="6">
    <location>
        <position position="153"/>
    </location>
    <ligand>
        <name>Mg(2+)</name>
        <dbReference type="ChEBI" id="CHEBI:18420"/>
        <label>1</label>
    </ligand>
</feature>
<comment type="cofactor">
    <cofactor evidence="6">
        <name>Mg(2+)</name>
        <dbReference type="ChEBI" id="CHEBI:18420"/>
    </cofactor>
    <cofactor evidence="6">
        <name>Mn(2+)</name>
        <dbReference type="ChEBI" id="CHEBI:29035"/>
    </cofactor>
    <text evidence="6">Probably binds two magnesium or manganese ions per subunit.</text>
</comment>
<keyword evidence="2 6" id="KW-0479">Metal-binding</keyword>
<feature type="binding site" evidence="6">
    <location>
        <position position="155"/>
    </location>
    <ligand>
        <name>Mg(2+)</name>
        <dbReference type="ChEBI" id="CHEBI:18420"/>
        <label>1</label>
    </ligand>
</feature>
<dbReference type="STRING" id="1401328.P856_627"/>
<reference evidence="9 10" key="1">
    <citation type="journal article" date="2013" name="PLoS ONE">
        <title>Bacterial endosymbiosis in a chordate host: long-term co-evolution and conservation of secondary metabolism.</title>
        <authorList>
            <person name="Kwan J.C."/>
            <person name="Schmidt E.W."/>
        </authorList>
    </citation>
    <scope>NUCLEOTIDE SEQUENCE [LARGE SCALE GENOMIC DNA]</scope>
    <source>
        <strain evidence="10">faulkneri L5</strain>
    </source>
</reference>
<evidence type="ECO:0000256" key="6">
    <source>
        <dbReference type="PIRSR" id="PIRSR604808-2"/>
    </source>
</evidence>
<feature type="site" description="Transition state stabilizer" evidence="7">
    <location>
        <position position="155"/>
    </location>
</feature>
<gene>
    <name evidence="9" type="primary">xth</name>
    <name evidence="9" type="ORF">P856_627</name>
</gene>
<keyword evidence="10" id="KW-1185">Reference proteome</keyword>
<keyword evidence="4 6" id="KW-0460">Magnesium</keyword>
<protein>
    <submittedName>
        <fullName evidence="9">Exodeoxyribonuclease III</fullName>
    </submittedName>
</protein>
<name>V9TVW0_9PROT</name>
<dbReference type="HOGENOM" id="CLU_027539_0_1_5"/>
<dbReference type="eggNOG" id="COG0708">
    <property type="taxonomic scope" value="Bacteria"/>
</dbReference>
<feature type="binding site" evidence="6">
    <location>
        <position position="42"/>
    </location>
    <ligand>
        <name>Mg(2+)</name>
        <dbReference type="ChEBI" id="CHEBI:18420"/>
        <label>1</label>
    </ligand>
</feature>
<dbReference type="Proteomes" id="UP000018700">
    <property type="component" value="Chromosome"/>
</dbReference>
<evidence type="ECO:0000256" key="1">
    <source>
        <dbReference type="ARBA" id="ARBA00007092"/>
    </source>
</evidence>
<dbReference type="InterPro" id="IPR037493">
    <property type="entry name" value="ExoIII-like"/>
</dbReference>
<dbReference type="InterPro" id="IPR036691">
    <property type="entry name" value="Endo/exonu/phosph_ase_sf"/>
</dbReference>
<evidence type="ECO:0000256" key="2">
    <source>
        <dbReference type="ARBA" id="ARBA00022723"/>
    </source>
</evidence>
<dbReference type="GO" id="GO:0046872">
    <property type="term" value="F:metal ion binding"/>
    <property type="evidence" value="ECO:0007669"/>
    <property type="project" value="UniProtKB-KW"/>
</dbReference>
<accession>V9TVW0</accession>
<feature type="binding site" evidence="6">
    <location>
        <position position="15"/>
    </location>
    <ligand>
        <name>Mg(2+)</name>
        <dbReference type="ChEBI" id="CHEBI:18420"/>
        <label>1</label>
    </ligand>
</feature>
<dbReference type="AlphaFoldDB" id="V9TVW0"/>
<organism evidence="9 10">
    <name type="scientific">Candidatus Endolissoclinum faulkneri L5</name>
    <dbReference type="NCBI Taxonomy" id="1401328"/>
    <lineage>
        <taxon>Bacteria</taxon>
        <taxon>Pseudomonadati</taxon>
        <taxon>Pseudomonadota</taxon>
        <taxon>Alphaproteobacteria</taxon>
        <taxon>Rhodospirillales</taxon>
        <taxon>Rhodospirillaceae</taxon>
        <taxon>Candidatus Endolissoclinum</taxon>
    </lineage>
</organism>
<feature type="site" description="Important for catalytic activity" evidence="7">
    <location>
        <position position="224"/>
    </location>
</feature>
<dbReference type="GO" id="GO:0006281">
    <property type="term" value="P:DNA repair"/>
    <property type="evidence" value="ECO:0007669"/>
    <property type="project" value="InterPro"/>
</dbReference>
<feature type="binding site" evidence="6">
    <location>
        <position position="253"/>
    </location>
    <ligand>
        <name>Mg(2+)</name>
        <dbReference type="ChEBI" id="CHEBI:18420"/>
        <label>1</label>
    </ligand>
</feature>
<evidence type="ECO:0000256" key="3">
    <source>
        <dbReference type="ARBA" id="ARBA00022801"/>
    </source>
</evidence>
<dbReference type="PATRIC" id="fig|1401328.3.peg.626"/>
<feature type="active site" description="Proton donor/acceptor" evidence="5">
    <location>
        <position position="153"/>
    </location>
</feature>
<evidence type="ECO:0000256" key="5">
    <source>
        <dbReference type="PIRSR" id="PIRSR604808-1"/>
    </source>
</evidence>
<feature type="domain" description="Endonuclease/exonuclease/phosphatase" evidence="8">
    <location>
        <begin position="12"/>
        <end position="254"/>
    </location>
</feature>
<feature type="active site" description="Proton acceptor" evidence="5">
    <location>
        <position position="254"/>
    </location>
</feature>
<dbReference type="EMBL" id="CP006745">
    <property type="protein sequence ID" value="AHC73838.1"/>
    <property type="molecule type" value="Genomic_DNA"/>
</dbReference>
<evidence type="ECO:0000313" key="9">
    <source>
        <dbReference type="EMBL" id="AHC73838.1"/>
    </source>
</evidence>